<accession>A0A6N3BFG2</accession>
<dbReference type="AlphaFoldDB" id="A0A6N3BFG2"/>
<reference evidence="2" key="1">
    <citation type="submission" date="2019-11" db="EMBL/GenBank/DDBJ databases">
        <authorList>
            <person name="Feng L."/>
        </authorList>
    </citation>
    <scope>NUCLEOTIDE SEQUENCE</scope>
    <source>
        <strain evidence="2">CTertiumLFYP3</strain>
    </source>
</reference>
<evidence type="ECO:0000256" key="1">
    <source>
        <dbReference type="SAM" id="Phobius"/>
    </source>
</evidence>
<organism evidence="2">
    <name type="scientific">Clostridium tertium</name>
    <dbReference type="NCBI Taxonomy" id="1559"/>
    <lineage>
        <taxon>Bacteria</taxon>
        <taxon>Bacillati</taxon>
        <taxon>Bacillota</taxon>
        <taxon>Clostridia</taxon>
        <taxon>Eubacteriales</taxon>
        <taxon>Clostridiaceae</taxon>
        <taxon>Clostridium</taxon>
    </lineage>
</organism>
<keyword evidence="1" id="KW-0472">Membrane</keyword>
<dbReference type="Pfam" id="PF03350">
    <property type="entry name" value="UPF0114"/>
    <property type="match status" value="1"/>
</dbReference>
<sequence>MRKIWRYKSVQFIVFILIASSLGIIISNLETLQFVLKSGNLAIENDVVKYLIKYIKTVQITAVILWVFAIGLYLNFIYSINSKITKKTNSKS</sequence>
<gene>
    <name evidence="2" type="ORF">CTLFYP3_01230</name>
</gene>
<evidence type="ECO:0000313" key="2">
    <source>
        <dbReference type="EMBL" id="VYU00407.1"/>
    </source>
</evidence>
<keyword evidence="1" id="KW-1133">Transmembrane helix</keyword>
<dbReference type="EMBL" id="CACRTO010000013">
    <property type="protein sequence ID" value="VYU00407.1"/>
    <property type="molecule type" value="Genomic_DNA"/>
</dbReference>
<keyword evidence="1" id="KW-0812">Transmembrane</keyword>
<proteinExistence type="predicted"/>
<name>A0A6N3BFG2_9CLOT</name>
<dbReference type="RefSeq" id="WP_156625749.1">
    <property type="nucleotide sequence ID" value="NZ_CACRTO010000013.1"/>
</dbReference>
<feature type="transmembrane region" description="Helical" evidence="1">
    <location>
        <begin position="58"/>
        <end position="78"/>
    </location>
</feature>
<protein>
    <submittedName>
        <fullName evidence="2">Uncharacterized protein</fullName>
    </submittedName>
</protein>
<dbReference type="InterPro" id="IPR005134">
    <property type="entry name" value="UPF0114"/>
</dbReference>
<feature type="transmembrane region" description="Helical" evidence="1">
    <location>
        <begin position="12"/>
        <end position="29"/>
    </location>
</feature>